<reference evidence="3 4" key="1">
    <citation type="submission" date="2017-03" db="EMBL/GenBank/DDBJ databases">
        <title>Genome sequence of Clostridium oryzae DSM 28571.</title>
        <authorList>
            <person name="Poehlein A."/>
            <person name="Daniel R."/>
        </authorList>
    </citation>
    <scope>NUCLEOTIDE SEQUENCE [LARGE SCALE GENOMIC DNA]</scope>
    <source>
        <strain evidence="3 4">DSM 28571</strain>
    </source>
</reference>
<proteinExistence type="predicted"/>
<dbReference type="InterPro" id="IPR019734">
    <property type="entry name" value="TPR_rpt"/>
</dbReference>
<dbReference type="SUPFAM" id="SSF48452">
    <property type="entry name" value="TPR-like"/>
    <property type="match status" value="1"/>
</dbReference>
<evidence type="ECO:0000259" key="2">
    <source>
        <dbReference type="Pfam" id="PF00535"/>
    </source>
</evidence>
<dbReference type="RefSeq" id="WP_079427146.1">
    <property type="nucleotide sequence ID" value="NZ_MZGV01000058.1"/>
</dbReference>
<dbReference type="EMBL" id="MZGV01000058">
    <property type="protein sequence ID" value="OPJ58357.1"/>
    <property type="molecule type" value="Genomic_DNA"/>
</dbReference>
<accession>A0A1V4IFQ5</accession>
<dbReference type="AlphaFoldDB" id="A0A1V4IFQ5"/>
<dbReference type="Gene3D" id="1.25.40.10">
    <property type="entry name" value="Tetratricopeptide repeat domain"/>
    <property type="match status" value="3"/>
</dbReference>
<dbReference type="Pfam" id="PF00535">
    <property type="entry name" value="Glycos_transf_2"/>
    <property type="match status" value="1"/>
</dbReference>
<dbReference type="EC" id="2.4.1.-" evidence="3"/>
<feature type="domain" description="Glycosyltransferase 2-like" evidence="2">
    <location>
        <begin position="6"/>
        <end position="91"/>
    </location>
</feature>
<dbReference type="OrthoDB" id="9815923at2"/>
<keyword evidence="1" id="KW-0802">TPR repeat</keyword>
<dbReference type="InterPro" id="IPR029044">
    <property type="entry name" value="Nucleotide-diphossugar_trans"/>
</dbReference>
<keyword evidence="3" id="KW-0808">Transferase</keyword>
<dbReference type="SMART" id="SM00028">
    <property type="entry name" value="TPR"/>
    <property type="match status" value="3"/>
</dbReference>
<comment type="caution">
    <text evidence="3">The sequence shown here is derived from an EMBL/GenBank/DDBJ whole genome shotgun (WGS) entry which is preliminary data.</text>
</comment>
<name>A0A1V4IFQ5_9CLOT</name>
<dbReference type="Gene3D" id="3.90.550.10">
    <property type="entry name" value="Spore Coat Polysaccharide Biosynthesis Protein SpsA, Chain A"/>
    <property type="match status" value="1"/>
</dbReference>
<dbReference type="SUPFAM" id="SSF53448">
    <property type="entry name" value="Nucleotide-diphospho-sugar transferases"/>
    <property type="match status" value="1"/>
</dbReference>
<dbReference type="PROSITE" id="PS50293">
    <property type="entry name" value="TPR_REGION"/>
    <property type="match status" value="1"/>
</dbReference>
<dbReference type="Proteomes" id="UP000190080">
    <property type="component" value="Unassembled WGS sequence"/>
</dbReference>
<dbReference type="PANTHER" id="PTHR43630:SF2">
    <property type="entry name" value="GLYCOSYLTRANSFERASE"/>
    <property type="match status" value="1"/>
</dbReference>
<gene>
    <name evidence="3" type="primary">sunS_2</name>
    <name evidence="3" type="ORF">CLORY_36510</name>
</gene>
<evidence type="ECO:0000256" key="1">
    <source>
        <dbReference type="PROSITE-ProRule" id="PRU00339"/>
    </source>
</evidence>
<sequence length="598" mass="69817">MRNEVSLCMIVKNEEEYLPQCLESVKDVVDEIIIIDTGSTDRTIDIAKSYRAKVYPYKWNNNFSEARNESLKYATKDWILILDADDELKGQYKDNFKALVNMELDEKAVYIFETLNYYGDKADNNCITVNLNPRMFRNNRGIHYEGEIHNQLMYKNNQYDAICNDVKIYHYGYLNKTIKAKDKRNRNISILNEKIKKEPDEGFNYFNLGNEYMALGDTRKALECYYKAYENFNPLTGFGPILLLRIIVANYNIREYNTALKFVDIATNNYDKFSDAYFFKALIYKDLGKITLQIKALEKCIEIGEPPAKLKFFYGSGGYKAYYELANVYMLFKDYDMAYKYYSKAIDDNPDYIDSIYGIGHLLKEKAVPVKEFKETIETFCSTAAKDYSIAAETFYNEGFYKTALDYVESLQQAGNKSEKLIILKAKCLIRSGEYEKCINMSTLDEKSDFYMEFVMYKILSNISLGKYDDLSALLVSVDQKTLSDRDNKIFEVCSELIKLFTNGKSSMLSEDENEKNYIFIILEICEIMLINEDFDELKVAVNLLNLINNKYVLLYLGKLYNAYGYFDFAKKEIIRSIKEFEVYDNESLDILKSYSYI</sequence>
<dbReference type="GO" id="GO:0016757">
    <property type="term" value="F:glycosyltransferase activity"/>
    <property type="evidence" value="ECO:0007669"/>
    <property type="project" value="UniProtKB-KW"/>
</dbReference>
<evidence type="ECO:0000313" key="4">
    <source>
        <dbReference type="Proteomes" id="UP000190080"/>
    </source>
</evidence>
<dbReference type="InterPro" id="IPR011990">
    <property type="entry name" value="TPR-like_helical_dom_sf"/>
</dbReference>
<dbReference type="CDD" id="cd02511">
    <property type="entry name" value="Beta4Glucosyltransferase"/>
    <property type="match status" value="1"/>
</dbReference>
<dbReference type="InterPro" id="IPR001173">
    <property type="entry name" value="Glyco_trans_2-like"/>
</dbReference>
<feature type="repeat" description="TPR" evidence="1">
    <location>
        <begin position="319"/>
        <end position="352"/>
    </location>
</feature>
<keyword evidence="4" id="KW-1185">Reference proteome</keyword>
<protein>
    <submittedName>
        <fullName evidence="3">SPBc2 prophage-derived glycosyltransferase SunS</fullName>
        <ecNumber evidence="3">2.4.1.-</ecNumber>
    </submittedName>
</protein>
<dbReference type="PROSITE" id="PS50005">
    <property type="entry name" value="TPR"/>
    <property type="match status" value="1"/>
</dbReference>
<dbReference type="Pfam" id="PF13181">
    <property type="entry name" value="TPR_8"/>
    <property type="match status" value="3"/>
</dbReference>
<organism evidence="3 4">
    <name type="scientific">Clostridium oryzae</name>
    <dbReference type="NCBI Taxonomy" id="1450648"/>
    <lineage>
        <taxon>Bacteria</taxon>
        <taxon>Bacillati</taxon>
        <taxon>Bacillota</taxon>
        <taxon>Clostridia</taxon>
        <taxon>Eubacteriales</taxon>
        <taxon>Clostridiaceae</taxon>
        <taxon>Clostridium</taxon>
    </lineage>
</organism>
<dbReference type="STRING" id="1450648.CLORY_36510"/>
<dbReference type="PANTHER" id="PTHR43630">
    <property type="entry name" value="POLY-BETA-1,6-N-ACETYL-D-GLUCOSAMINE SYNTHASE"/>
    <property type="match status" value="1"/>
</dbReference>
<keyword evidence="3" id="KW-0328">Glycosyltransferase</keyword>
<evidence type="ECO:0000313" key="3">
    <source>
        <dbReference type="EMBL" id="OPJ58357.1"/>
    </source>
</evidence>